<dbReference type="Proteomes" id="UP000692954">
    <property type="component" value="Unassembled WGS sequence"/>
</dbReference>
<accession>A0A8S1R9A5</accession>
<gene>
    <name evidence="1" type="ORF">PSON_ATCC_30995.1.T1480030</name>
</gene>
<proteinExistence type="predicted"/>
<protein>
    <submittedName>
        <fullName evidence="1">Uncharacterized protein</fullName>
    </submittedName>
</protein>
<evidence type="ECO:0000313" key="2">
    <source>
        <dbReference type="Proteomes" id="UP000692954"/>
    </source>
</evidence>
<evidence type="ECO:0000313" key="1">
    <source>
        <dbReference type="EMBL" id="CAD8123933.1"/>
    </source>
</evidence>
<comment type="caution">
    <text evidence="1">The sequence shown here is derived from an EMBL/GenBank/DDBJ whole genome shotgun (WGS) entry which is preliminary data.</text>
</comment>
<name>A0A8S1R9A5_9CILI</name>
<organism evidence="1 2">
    <name type="scientific">Paramecium sonneborni</name>
    <dbReference type="NCBI Taxonomy" id="65129"/>
    <lineage>
        <taxon>Eukaryota</taxon>
        <taxon>Sar</taxon>
        <taxon>Alveolata</taxon>
        <taxon>Ciliophora</taxon>
        <taxon>Intramacronucleata</taxon>
        <taxon>Oligohymenophorea</taxon>
        <taxon>Peniculida</taxon>
        <taxon>Parameciidae</taxon>
        <taxon>Paramecium</taxon>
    </lineage>
</organism>
<keyword evidence="2" id="KW-1185">Reference proteome</keyword>
<sequence length="38" mass="4331">MNQKDIIIKHENQSYSYALSQVLSTLKGSTANLKQSKY</sequence>
<dbReference type="EMBL" id="CAJJDN010000148">
    <property type="protein sequence ID" value="CAD8123933.1"/>
    <property type="molecule type" value="Genomic_DNA"/>
</dbReference>
<reference evidence="1" key="1">
    <citation type="submission" date="2021-01" db="EMBL/GenBank/DDBJ databases">
        <authorList>
            <consortium name="Genoscope - CEA"/>
            <person name="William W."/>
        </authorList>
    </citation>
    <scope>NUCLEOTIDE SEQUENCE</scope>
</reference>
<dbReference type="AlphaFoldDB" id="A0A8S1R9A5"/>